<evidence type="ECO:0000256" key="11">
    <source>
        <dbReference type="ARBA" id="ARBA00023273"/>
    </source>
</evidence>
<feature type="chain" id="PRO_5046891002" evidence="14">
    <location>
        <begin position="22"/>
        <end position="3476"/>
    </location>
</feature>
<keyword evidence="9 13" id="KW-0472">Membrane</keyword>
<dbReference type="InterPro" id="IPR003915">
    <property type="entry name" value="PKD_2"/>
</dbReference>
<evidence type="ECO:0000256" key="9">
    <source>
        <dbReference type="ARBA" id="ARBA00023136"/>
    </source>
</evidence>
<keyword evidence="7 13" id="KW-1133">Transmembrane helix</keyword>
<dbReference type="InterPro" id="IPR000601">
    <property type="entry name" value="PKD_dom"/>
</dbReference>
<dbReference type="InterPro" id="IPR035986">
    <property type="entry name" value="PKD_dom_sf"/>
</dbReference>
<dbReference type="PROSITE" id="PS50093">
    <property type="entry name" value="PKD"/>
    <property type="match status" value="7"/>
</dbReference>
<dbReference type="InterPro" id="IPR001024">
    <property type="entry name" value="PLAT/LH2_dom"/>
</dbReference>
<dbReference type="SUPFAM" id="SSF49723">
    <property type="entry name" value="Lipase/lipooxygenase domain (PLAT/LH2 domain)"/>
    <property type="match status" value="1"/>
</dbReference>
<evidence type="ECO:0000259" key="15">
    <source>
        <dbReference type="PROSITE" id="PS50093"/>
    </source>
</evidence>
<feature type="transmembrane region" description="Helical" evidence="13">
    <location>
        <begin position="2516"/>
        <end position="2536"/>
    </location>
</feature>
<feature type="domain" description="PKD" evidence="15">
    <location>
        <begin position="611"/>
        <end position="698"/>
    </location>
</feature>
<evidence type="ECO:0000259" key="18">
    <source>
        <dbReference type="PROSITE" id="PS51212"/>
    </source>
</evidence>
<keyword evidence="10" id="KW-0325">Glycoprotein</keyword>
<evidence type="ECO:0000313" key="20">
    <source>
        <dbReference type="Proteomes" id="UP001159427"/>
    </source>
</evidence>
<keyword evidence="4" id="KW-1003">Cell membrane</keyword>
<dbReference type="Pfam" id="PF02010">
    <property type="entry name" value="REJ"/>
    <property type="match status" value="1"/>
</dbReference>
<dbReference type="Pfam" id="PF08016">
    <property type="entry name" value="PKD_channel"/>
    <property type="match status" value="1"/>
</dbReference>
<feature type="domain" description="PKD" evidence="15">
    <location>
        <begin position="903"/>
        <end position="957"/>
    </location>
</feature>
<dbReference type="InterPro" id="IPR042060">
    <property type="entry name" value="PLAT_polycystin1"/>
</dbReference>
<keyword evidence="5 13" id="KW-0812">Transmembrane</keyword>
<dbReference type="PROSITE" id="PS51212">
    <property type="entry name" value="WSC"/>
    <property type="match status" value="1"/>
</dbReference>
<dbReference type="Gene3D" id="2.60.40.10">
    <property type="entry name" value="Immunoglobulins"/>
    <property type="match status" value="6"/>
</dbReference>
<dbReference type="SMART" id="SM00308">
    <property type="entry name" value="LH2"/>
    <property type="match status" value="1"/>
</dbReference>
<feature type="transmembrane region" description="Helical" evidence="13">
    <location>
        <begin position="3274"/>
        <end position="3296"/>
    </location>
</feature>
<dbReference type="Pfam" id="PF20519">
    <property type="entry name" value="Polycystin_dom"/>
    <property type="match status" value="1"/>
</dbReference>
<feature type="transmembrane region" description="Helical" evidence="13">
    <location>
        <begin position="2556"/>
        <end position="2579"/>
    </location>
</feature>
<evidence type="ECO:0000256" key="4">
    <source>
        <dbReference type="ARBA" id="ARBA00022475"/>
    </source>
</evidence>
<accession>A0ABN8N5G3</accession>
<proteinExistence type="inferred from homology"/>
<keyword evidence="8" id="KW-0969">Cilium</keyword>
<dbReference type="InterPro" id="IPR002859">
    <property type="entry name" value="PKD/REJ-like"/>
</dbReference>
<evidence type="ECO:0000256" key="8">
    <source>
        <dbReference type="ARBA" id="ARBA00023069"/>
    </source>
</evidence>
<dbReference type="Gene3D" id="1.10.287.70">
    <property type="match status" value="1"/>
</dbReference>
<feature type="domain" description="WSC" evidence="18">
    <location>
        <begin position="28"/>
        <end position="128"/>
    </location>
</feature>
<dbReference type="InterPro" id="IPR014010">
    <property type="entry name" value="REJ_dom"/>
</dbReference>
<dbReference type="Pfam" id="PF01822">
    <property type="entry name" value="WSC"/>
    <property type="match status" value="1"/>
</dbReference>
<dbReference type="Gene3D" id="2.60.60.20">
    <property type="entry name" value="PLAT/LH2 domain"/>
    <property type="match status" value="1"/>
</dbReference>
<feature type="transmembrane region" description="Helical" evidence="13">
    <location>
        <begin position="2737"/>
        <end position="2756"/>
    </location>
</feature>
<dbReference type="Pfam" id="PF00801">
    <property type="entry name" value="PKD"/>
    <property type="match status" value="6"/>
</dbReference>
<evidence type="ECO:0000256" key="2">
    <source>
        <dbReference type="ARBA" id="ARBA00004651"/>
    </source>
</evidence>
<feature type="domain" description="PLAT" evidence="16">
    <location>
        <begin position="2347"/>
        <end position="2470"/>
    </location>
</feature>
<evidence type="ECO:0000256" key="6">
    <source>
        <dbReference type="ARBA" id="ARBA00022729"/>
    </source>
</evidence>
<feature type="transmembrane region" description="Helical" evidence="13">
    <location>
        <begin position="2303"/>
        <end position="2322"/>
    </location>
</feature>
<comment type="similarity">
    <text evidence="3">Belongs to the polycystin family.</text>
</comment>
<comment type="caution">
    <text evidence="19">The sequence shown here is derived from an EMBL/GenBank/DDBJ whole genome shotgun (WGS) entry which is preliminary data.</text>
</comment>
<feature type="transmembrane region" description="Helical" evidence="13">
    <location>
        <begin position="3172"/>
        <end position="3192"/>
    </location>
</feature>
<dbReference type="InterPro" id="IPR013783">
    <property type="entry name" value="Ig-like_fold"/>
</dbReference>
<dbReference type="PROSITE" id="PS50095">
    <property type="entry name" value="PLAT"/>
    <property type="match status" value="1"/>
</dbReference>
<evidence type="ECO:0000256" key="12">
    <source>
        <dbReference type="PROSITE-ProRule" id="PRU00152"/>
    </source>
</evidence>
<feature type="domain" description="PKD" evidence="15">
    <location>
        <begin position="735"/>
        <end position="773"/>
    </location>
</feature>
<evidence type="ECO:0000259" key="17">
    <source>
        <dbReference type="PROSITE" id="PS51111"/>
    </source>
</evidence>
<dbReference type="PANTHER" id="PTHR10877:SF150">
    <property type="entry name" value="REJ DOMAIN-CONTAINING PROTEIN"/>
    <property type="match status" value="1"/>
</dbReference>
<feature type="domain" description="PKD" evidence="15">
    <location>
        <begin position="156"/>
        <end position="220"/>
    </location>
</feature>
<feature type="signal peptide" evidence="14">
    <location>
        <begin position="1"/>
        <end position="21"/>
    </location>
</feature>
<dbReference type="EMBL" id="CALNXI010000735">
    <property type="protein sequence ID" value="CAH3042056.1"/>
    <property type="molecule type" value="Genomic_DNA"/>
</dbReference>
<dbReference type="InterPro" id="IPR051223">
    <property type="entry name" value="Polycystin"/>
</dbReference>
<keyword evidence="6 14" id="KW-0732">Signal</keyword>
<dbReference type="InterPro" id="IPR036392">
    <property type="entry name" value="PLAT/LH2_dom_sf"/>
</dbReference>
<evidence type="ECO:0000256" key="14">
    <source>
        <dbReference type="SAM" id="SignalP"/>
    </source>
</evidence>
<dbReference type="PROSITE" id="PS51111">
    <property type="entry name" value="REJ"/>
    <property type="match status" value="1"/>
</dbReference>
<dbReference type="Pfam" id="PF01477">
    <property type="entry name" value="PLAT"/>
    <property type="match status" value="1"/>
</dbReference>
<keyword evidence="11" id="KW-0966">Cell projection</keyword>
<dbReference type="PRINTS" id="PR01433">
    <property type="entry name" value="POLYCYSTIN2"/>
</dbReference>
<feature type="transmembrane region" description="Helical" evidence="13">
    <location>
        <begin position="3123"/>
        <end position="3140"/>
    </location>
</feature>
<dbReference type="SUPFAM" id="SSF49299">
    <property type="entry name" value="PKD domain"/>
    <property type="match status" value="7"/>
</dbReference>
<dbReference type="CDD" id="cd00146">
    <property type="entry name" value="PKD"/>
    <property type="match status" value="6"/>
</dbReference>
<evidence type="ECO:0000313" key="19">
    <source>
        <dbReference type="EMBL" id="CAH3042056.1"/>
    </source>
</evidence>
<feature type="transmembrane region" description="Helical" evidence="13">
    <location>
        <begin position="2686"/>
        <end position="2717"/>
    </location>
</feature>
<dbReference type="InterPro" id="IPR022409">
    <property type="entry name" value="PKD/Chitinase_dom"/>
</dbReference>
<dbReference type="CDD" id="cd01752">
    <property type="entry name" value="PLAT_polycystin"/>
    <property type="match status" value="1"/>
</dbReference>
<dbReference type="InterPro" id="IPR002889">
    <property type="entry name" value="WSC_carb-bd"/>
</dbReference>
<dbReference type="InterPro" id="IPR046791">
    <property type="entry name" value="Polycystin_dom"/>
</dbReference>
<feature type="domain" description="PKD" evidence="15">
    <location>
        <begin position="1008"/>
        <end position="1064"/>
    </location>
</feature>
<sequence length="3476" mass="387640">MIFICFGSFIFLAYFAIPVSTSRKQVRPEEHLGCYKISAENRVFVSSPGDYDMEDISPLHCLRQCGRKYRYATLQEGNVCLCANTLPTAGQVNGSECNMTCPGHDSWPINDQALRCGGRLRNSIYSASERILGLSLMKSGPLPVLKPVTISGKMINGMNVTFTFSLGDGSRTLQPVDNPQVHHIYDQPGSYIVSMTATNLVTGSITVTEMYDVDDPLGPVELHCPRSVPLGSWVECNGTLVRGTRVNNTFSFGDGQYEFISLSARYYSAGPRIPRENDSSSFISSSPQGIIVSPPYEFRHDGRVTEWEFEAVKQGIVILLILRPKCAAGEKYCLSGKSCLPSSDRCEPININRCQPWEIYCIFRRTCIANTTQSNTSCEPLAPYQSEAPRADYELISENRIQIDTIGHHIKSLPIDEQPSVKQGDVLGWIPEGGELAFAIVTPAEGAAFDFENSGKPNLGETLLRTSNHSVHHKHYIMAAHYVHATDFVIRHLYNSTGMKHVSSNITQTLSVAVDIPVGGEIFMTHSKVVNTIDSVEFSIAWHVGSNVSYFWDFGDGNRLITQTNVTYYTFKSPGNYHITLIVANSVNQKVLHSHISVFEMIQGLRFARQIEARATGLPTEIEWETAEGTNLTFIVDFGDESPRYETTTVLKESRRGFILHNYAAVGNYTVTVFAFNLVGPNISITSQAVVEIPVTDVVFTIPAPHVTQTVYFAVGDTVTVNREVQNGTNVKCAFDFKDGSPPTISTKYNTSHVYTTNGTYKVEITCFNAVNSVKRLLNATLVVQNLENITGLILRASPSVFGTNSSITVEMTTGTVFVCTVSFGDGETFQIDYSHLGKVLYHQFSAVGSYNSSVRCQNRLGNEEYAKILEVDIPVKDVTVTSGKRFIRVHENIFIDVTVREGSRMKYSWDFNDGSTYDAYHAVVEDNDLVSRSHAYAYSGEFSVNVTVSNSLSSIAVELPHTLVVEFPVANIFISTNSPVRLNPGRVTFHLNLSDNATPPTNAICVWNFSDGSIPTVTESLKISPMQPFEHVHKYKREGIFSTSVNISNNVSSLLLTAEVDVQKLIDLVLTAERFEDGARSKGFGELKNYFRSKEVVLFNVTSQLKDIKYIWHFGDGSTPGITTEPYTAHVFNHSGTYTVSVEVDNILAKMSTSKEIIIQKAVGAISVNSSYPTYLGDLTYFTIDVEEPGTDMCIVLDFKDSYTAHFGDERCNRGLLPPKHVYYEFSANQTRANLNHSFGAMDTYAVEMNASNVVSSTVAVTLVNITSNPCDVPTVTIVGDGSESPPSKIKRSQKLLLKHRAEYNCPVAASLLFKWSVFQVTLDDRNDESKPFELPCPKGQGDCSLREIALPSTPSDLERADLVVNKGTLPFGHIKVVLKLGFNGTDRDLSDIFTTSSVEIEVERSELVAVIRGGSMRSIGYELPLTLDASASSDPDVPGDISGITFTWMCRRKGEDFPTTDPDPNSEGGCWKNGTYEFGGNSRQVVVNTGDFYQKQYYNFRLTISTDSREAHFDQMVEVLVGQPPTMVIVKVFNINRKTNPLERLSVEGRCIDCDYNEESRLGYKWRLSLLSENADEALDDSWQEQTDWEDKTTAGLNSKSLVIEPGCLSAGRKYRLQLNAWKPGGEPGGYVIEELIMNVAPVGGKCEVPVIRGFALETSFTVECAGWKDDDQPLNYLIELKIGDENIPMAAGVESKMEANFPLGKPENNYTVEVIVRVMDNYELSATAGTTIVQVLEPDTIDYDKVMGDMTSSSDQEGGDQKAVQLATACSSVLNAKAGKEDDDASAQGERAAFRGQVAGALSELPVKDFDGVAMKGEALNSLTQATGEIDEDAQNASVKALDEMGDFLSGSDSARDVENVAKSLGSAIGNVVGASIESYQKAANGTSAGDPSKSQNNTKNALGVIDKVSGALLKQLEAGGKPKAISSPNLDMSVGRKTLDSIGGADDDEDAEEGEGMGGVRLPNPLGLFGPANASVEEGATSAIGTTLSAMDKNPFAWDNSSSDLNSKTVGLSLTDGNGKPLDLAGQELEMFVPRNLKINPVKPMELNHFEDGDPPMRVHKFNRSSLDAGIAVEIKTFHPGIRFMVAVRYDKKPTANHYDYAHTFPTLEESKKMKKRPHPFTYVIPHTLINTLLFGNKNESDNDTKADASQNITIKQFYLGVKAVNKDSLGDVNTSYALRIYLPACKMFDEETNTWTSKGCKVGPKTIVNSTHCLCKPGEEEEVEEEVDDEEATTVTPATTAAAAPASGQDQTPAKKVIKRRRFKRSVNKISIASSMFVAPNPIDFNKVFNANLAENPVALAAVLGIFGVYLILAVYARREDKKDIGKVGVTPLEDNEPFDRQHYEITVYTGYGKRAATTAEVSFILSGDEGESEPRLLKDPKRKMFQRRGVDVFLATFPESLGELNYLHIWHNNAGKFFNLCRSPSWYVSRVVVHDLNSDKKYLFICEGWLAVEEGDGTVDRLIPVAGHEEMTSFNHLFYSTTQKNLADGHLWFSVFIRPARSRFTRLQRISCCLTLLYCSMITNAMFYQVGGESDPATTLHIGPLAFSPAQIGIGIMSSLIIIPVNILIVGIFRNVEAKPTKEELKERRKNRTCWWFQELFFCLFDFNKSNKNDFIEILHTGSKQEQFLDFASSSTNLAQNDQIGMGSGVESEDISFRISKQERKEEAEKKKKKKKKKKLLPYWFLYIAWVICFLTCFTTAFFCVLYGLQFGKEKSAQWISSMLISFFQDVLISQPIKILGIALIIAVIIKKPAEEEEEEGSDKKKLEDEDWLHDSPRETTDRRVKPKTLIRLQPPDKDKLEQARQIRFKEMKMNAIIKEVALYVFFVACLCIVSYSHRDPKSFAFRKTMYDTFVDGVYGGKKTFSAIGSRENFYTYAKTTLMNALYTTSWYNGNATDAGFTPEMMAYIIGMARLRQLRVQNQSCEVAPDFRSYLGECNTWYGFMSEDKGQYDVGWQPLKNESLYNPPFTYEAWEFNTSDELDTIPMMGYVSTYGGGGFVADLGHSKDNATKIIETLERNKWIDTQTRAVITEVTTYNPVANLFCALTLVVEFLPTNGIFLFTDLKIARLFTFGGSFESFLIACEFFILLFFAVFIYQELKQLYRLRKGYFKEFWNYVEFAMIILVFTCVGMFFTRTMLVSKAIASLEANHGKYVSFSRVTSWNEIFMYMVALVVFTAWIKAIKLLRFNRRITILAQTLRGSAGPLAAFSVVFLVFFFSYSLFAFAVFGQDLTEFYNFVSTCETVMGILLGSFDYTALEEAAPVLGPLFFFSFMVFGTFILMNMFLTIVLDVFSEVKESIDGQENEYEIVDFMIKRFRKFTGMQPNKISATEETPEKKNLEGEDITKDLMALKNKRHKSKTKRKFQAMDLVAQRFTRLESSLSGVYCEEWAEERLLDHIVERRWGINTEAAYAVADAEFKEEQHMEQLRLDMYAAAERYDPDDDRGTVNLSFEESPFMKDRYDPWNSTDA</sequence>
<dbReference type="Proteomes" id="UP001159427">
    <property type="component" value="Unassembled WGS sequence"/>
</dbReference>
<evidence type="ECO:0000256" key="7">
    <source>
        <dbReference type="ARBA" id="ARBA00022989"/>
    </source>
</evidence>
<evidence type="ECO:0000256" key="10">
    <source>
        <dbReference type="ARBA" id="ARBA00023180"/>
    </source>
</evidence>
<evidence type="ECO:0000256" key="3">
    <source>
        <dbReference type="ARBA" id="ARBA00007200"/>
    </source>
</evidence>
<feature type="transmembrane region" description="Helical" evidence="13">
    <location>
        <begin position="3085"/>
        <end position="3103"/>
    </location>
</feature>
<dbReference type="SMART" id="SM00089">
    <property type="entry name" value="PKD"/>
    <property type="match status" value="9"/>
</dbReference>
<feature type="transmembrane region" description="Helical" evidence="13">
    <location>
        <begin position="3212"/>
        <end position="3235"/>
    </location>
</feature>
<gene>
    <name evidence="19" type="ORF">PEVE_00040405</name>
</gene>
<feature type="domain" description="REJ" evidence="17">
    <location>
        <begin position="1272"/>
        <end position="1990"/>
    </location>
</feature>
<evidence type="ECO:0000256" key="5">
    <source>
        <dbReference type="ARBA" id="ARBA00022692"/>
    </source>
</evidence>
<comment type="caution">
    <text evidence="12">Lacks conserved residue(s) required for the propagation of feature annotation.</text>
</comment>
<protein>
    <submittedName>
        <fullName evidence="19">Uncharacterized protein</fullName>
    </submittedName>
</protein>
<name>A0ABN8N5G3_9CNID</name>
<feature type="domain" description="PKD" evidence="15">
    <location>
        <begin position="545"/>
        <end position="605"/>
    </location>
</feature>
<organism evidence="19 20">
    <name type="scientific">Porites evermanni</name>
    <dbReference type="NCBI Taxonomy" id="104178"/>
    <lineage>
        <taxon>Eukaryota</taxon>
        <taxon>Metazoa</taxon>
        <taxon>Cnidaria</taxon>
        <taxon>Anthozoa</taxon>
        <taxon>Hexacorallia</taxon>
        <taxon>Scleractinia</taxon>
        <taxon>Fungiina</taxon>
        <taxon>Poritidae</taxon>
        <taxon>Porites</taxon>
    </lineage>
</organism>
<evidence type="ECO:0000256" key="1">
    <source>
        <dbReference type="ARBA" id="ARBA00004138"/>
    </source>
</evidence>
<reference evidence="19 20" key="1">
    <citation type="submission" date="2022-05" db="EMBL/GenBank/DDBJ databases">
        <authorList>
            <consortium name="Genoscope - CEA"/>
            <person name="William W."/>
        </authorList>
    </citation>
    <scope>NUCLEOTIDE SEQUENCE [LARGE SCALE GENOMIC DNA]</scope>
</reference>
<keyword evidence="20" id="KW-1185">Reference proteome</keyword>
<comment type="subcellular location">
    <subcellularLocation>
        <location evidence="2">Cell membrane</location>
        <topology evidence="2">Multi-pass membrane protein</topology>
    </subcellularLocation>
    <subcellularLocation>
        <location evidence="1">Cell projection</location>
        <location evidence="1">Cilium</location>
    </subcellularLocation>
</comment>
<feature type="domain" description="PKD" evidence="15">
    <location>
        <begin position="1098"/>
        <end position="1167"/>
    </location>
</feature>
<feature type="transmembrane region" description="Helical" evidence="13">
    <location>
        <begin position="2827"/>
        <end position="2844"/>
    </location>
</feature>
<dbReference type="PANTHER" id="PTHR10877">
    <property type="entry name" value="POLYCYSTIN FAMILY MEMBER"/>
    <property type="match status" value="1"/>
</dbReference>
<dbReference type="SMART" id="SM00321">
    <property type="entry name" value="WSC"/>
    <property type="match status" value="1"/>
</dbReference>
<dbReference type="InterPro" id="IPR013122">
    <property type="entry name" value="PKD1_2_channel"/>
</dbReference>
<evidence type="ECO:0000256" key="13">
    <source>
        <dbReference type="SAM" id="Phobius"/>
    </source>
</evidence>
<evidence type="ECO:0000259" key="16">
    <source>
        <dbReference type="PROSITE" id="PS50095"/>
    </source>
</evidence>